<dbReference type="InterPro" id="IPR026961">
    <property type="entry name" value="PGG_dom"/>
</dbReference>
<protein>
    <recommendedName>
        <fullName evidence="2">PGG domain-containing protein</fullName>
    </recommendedName>
</protein>
<accession>A0AAF0WG58</accession>
<proteinExistence type="predicted"/>
<evidence type="ECO:0000256" key="1">
    <source>
        <dbReference type="SAM" id="Phobius"/>
    </source>
</evidence>
<keyword evidence="1" id="KW-0812">Transmembrane</keyword>
<dbReference type="Pfam" id="PF12796">
    <property type="entry name" value="Ank_2"/>
    <property type="match status" value="1"/>
</dbReference>
<name>A0AAF0WG58_DAUCS</name>
<dbReference type="InterPro" id="IPR036770">
    <property type="entry name" value="Ankyrin_rpt-contain_sf"/>
</dbReference>
<evidence type="ECO:0000313" key="3">
    <source>
        <dbReference type="EMBL" id="WOG87723.1"/>
    </source>
</evidence>
<evidence type="ECO:0000259" key="2">
    <source>
        <dbReference type="Pfam" id="PF13962"/>
    </source>
</evidence>
<dbReference type="PANTHER" id="PTHR24177:SF292">
    <property type="entry name" value="ANKYRIN REPEAT FAMILY PROTEIN-RELATED"/>
    <property type="match status" value="1"/>
</dbReference>
<dbReference type="Gene3D" id="1.25.40.20">
    <property type="entry name" value="Ankyrin repeat-containing domain"/>
    <property type="match status" value="2"/>
</dbReference>
<feature type="transmembrane region" description="Helical" evidence="1">
    <location>
        <begin position="563"/>
        <end position="587"/>
    </location>
</feature>
<dbReference type="SMART" id="SM00248">
    <property type="entry name" value="ANK"/>
    <property type="match status" value="4"/>
</dbReference>
<keyword evidence="4" id="KW-1185">Reference proteome</keyword>
<dbReference type="AlphaFoldDB" id="A0AAF0WG58"/>
<evidence type="ECO:0000313" key="4">
    <source>
        <dbReference type="Proteomes" id="UP000077755"/>
    </source>
</evidence>
<organism evidence="3 4">
    <name type="scientific">Daucus carota subsp. sativus</name>
    <name type="common">Carrot</name>
    <dbReference type="NCBI Taxonomy" id="79200"/>
    <lineage>
        <taxon>Eukaryota</taxon>
        <taxon>Viridiplantae</taxon>
        <taxon>Streptophyta</taxon>
        <taxon>Embryophyta</taxon>
        <taxon>Tracheophyta</taxon>
        <taxon>Spermatophyta</taxon>
        <taxon>Magnoliopsida</taxon>
        <taxon>eudicotyledons</taxon>
        <taxon>Gunneridae</taxon>
        <taxon>Pentapetalae</taxon>
        <taxon>asterids</taxon>
        <taxon>campanulids</taxon>
        <taxon>Apiales</taxon>
        <taxon>Apiaceae</taxon>
        <taxon>Apioideae</taxon>
        <taxon>Scandiceae</taxon>
        <taxon>Daucinae</taxon>
        <taxon>Daucus</taxon>
        <taxon>Daucus sect. Daucus</taxon>
    </lineage>
</organism>
<dbReference type="EMBL" id="CP093344">
    <property type="protein sequence ID" value="WOG87723.1"/>
    <property type="molecule type" value="Genomic_DNA"/>
</dbReference>
<feature type="transmembrane region" description="Helical" evidence="1">
    <location>
        <begin position="523"/>
        <end position="543"/>
    </location>
</feature>
<dbReference type="PANTHER" id="PTHR24177">
    <property type="entry name" value="CASKIN"/>
    <property type="match status" value="1"/>
</dbReference>
<keyword evidence="1" id="KW-1133">Transmembrane helix</keyword>
<dbReference type="Pfam" id="PF13962">
    <property type="entry name" value="PGG"/>
    <property type="match status" value="1"/>
</dbReference>
<dbReference type="InterPro" id="IPR002110">
    <property type="entry name" value="Ankyrin_rpt"/>
</dbReference>
<sequence>MADETFAGREVPQDESISINILVAANISAHPHQLPQSENETVDNQSLSELEIEKVDGAHSSRESASGTNISDCLYLHSPYGRKEKVEYLRKGRPLYEAARNGNWEVAEKIFIEYPAAKRAYITEGWETPLHISAIANQLTFVVELLKKLDKEDLAITNKRGNTALCLAAVGGNVDIAHAIIGKYIGVGERHEIGEHLEPAMIRGPEGILPVRMAAKLGNEAMVEELRERSSSSLLWTESEGAELMKDLVASDLYESAGKMNLQLAISDKEVLLLLATKHMAERSKRGRFKNLFSWGRKKAELLQVQALKLLDDILECAFKENDLNIANIVDTAPLLLFDAAKRGNFHLFKRLICYYPELVWKINQHGVSMFHLAVQYRHEIIFSLLYNMDEVRKLVTLYKDKDGNTMLHLAATLAPKDKLDTVTGAAFQMQQAICWYKAVEKIVPAAYRNMRNCNGRTSADIFDEEHKKLLKEGEKWMKDTAKSCMVVAALTATVMFSSAFTVPGDYDNEGHPNLLNRASFDFLTVSQVIGMLSSSTSILMFLSILTSRFNKYAFQHSLPWKLMLGLVALFVSIASMLMAFCLAIHLTYGHAWLLWFLLLLACVPVMFICLKFRLLADIIRSTWVTSSMFKSTRLSDY</sequence>
<dbReference type="KEGG" id="dcr:108206924"/>
<dbReference type="SUPFAM" id="SSF48403">
    <property type="entry name" value="Ankyrin repeat"/>
    <property type="match status" value="1"/>
</dbReference>
<dbReference type="Proteomes" id="UP000077755">
    <property type="component" value="Chromosome 2"/>
</dbReference>
<reference evidence="3" key="2">
    <citation type="submission" date="2022-03" db="EMBL/GenBank/DDBJ databases">
        <title>Draft title - Genomic analysis of global carrot germplasm unveils the trajectory of domestication and the origin of high carotenoid orange carrot.</title>
        <authorList>
            <person name="Iorizzo M."/>
            <person name="Ellison S."/>
            <person name="Senalik D."/>
            <person name="Macko-Podgorni A."/>
            <person name="Grzebelus D."/>
            <person name="Bostan H."/>
            <person name="Rolling W."/>
            <person name="Curaba J."/>
            <person name="Simon P."/>
        </authorList>
    </citation>
    <scope>NUCLEOTIDE SEQUENCE</scope>
    <source>
        <tissue evidence="3">Leaf</tissue>
    </source>
</reference>
<gene>
    <name evidence="3" type="ORF">DCAR_0206954</name>
</gene>
<reference evidence="3" key="1">
    <citation type="journal article" date="2016" name="Nat. Genet.">
        <title>A high-quality carrot genome assembly provides new insights into carotenoid accumulation and asterid genome evolution.</title>
        <authorList>
            <person name="Iorizzo M."/>
            <person name="Ellison S."/>
            <person name="Senalik D."/>
            <person name="Zeng P."/>
            <person name="Satapoomin P."/>
            <person name="Huang J."/>
            <person name="Bowman M."/>
            <person name="Iovene M."/>
            <person name="Sanseverino W."/>
            <person name="Cavagnaro P."/>
            <person name="Yildiz M."/>
            <person name="Macko-Podgorni A."/>
            <person name="Moranska E."/>
            <person name="Grzebelus E."/>
            <person name="Grzebelus D."/>
            <person name="Ashrafi H."/>
            <person name="Zheng Z."/>
            <person name="Cheng S."/>
            <person name="Spooner D."/>
            <person name="Van Deynze A."/>
            <person name="Simon P."/>
        </authorList>
    </citation>
    <scope>NUCLEOTIDE SEQUENCE</scope>
    <source>
        <tissue evidence="3">Leaf</tissue>
    </source>
</reference>
<dbReference type="GO" id="GO:0016020">
    <property type="term" value="C:membrane"/>
    <property type="evidence" value="ECO:0007669"/>
    <property type="project" value="TreeGrafter"/>
</dbReference>
<feature type="domain" description="PGG" evidence="2">
    <location>
        <begin position="475"/>
        <end position="587"/>
    </location>
</feature>
<keyword evidence="1" id="KW-0472">Membrane</keyword>
<feature type="transmembrane region" description="Helical" evidence="1">
    <location>
        <begin position="593"/>
        <end position="611"/>
    </location>
</feature>